<name>W0EAF3_9FIRM</name>
<dbReference type="Pfam" id="PF08735">
    <property type="entry name" value="DUF1786"/>
    <property type="match status" value="1"/>
</dbReference>
<accession>W0EAF3</accession>
<organism evidence="1 2">
    <name type="scientific">Desulfitobacterium metallireducens DSM 15288</name>
    <dbReference type="NCBI Taxonomy" id="871968"/>
    <lineage>
        <taxon>Bacteria</taxon>
        <taxon>Bacillati</taxon>
        <taxon>Bacillota</taxon>
        <taxon>Clostridia</taxon>
        <taxon>Eubacteriales</taxon>
        <taxon>Desulfitobacteriaceae</taxon>
        <taxon>Desulfitobacterium</taxon>
    </lineage>
</organism>
<reference evidence="1 2" key="1">
    <citation type="submission" date="2013-12" db="EMBL/GenBank/DDBJ databases">
        <authorList>
            <consortium name="DOE Joint Genome Institute"/>
            <person name="Smidt H."/>
            <person name="Huntemann M."/>
            <person name="Han J."/>
            <person name="Chen A."/>
            <person name="Kyrpides N."/>
            <person name="Mavromatis K."/>
            <person name="Markowitz V."/>
            <person name="Palaniappan K."/>
            <person name="Ivanova N."/>
            <person name="Schaumberg A."/>
            <person name="Pati A."/>
            <person name="Liolios K."/>
            <person name="Nordberg H.P."/>
            <person name="Cantor M.N."/>
            <person name="Hua S.X."/>
            <person name="Woyke T."/>
        </authorList>
    </citation>
    <scope>NUCLEOTIDE SEQUENCE [LARGE SCALE GENOMIC DNA]</scope>
    <source>
        <strain evidence="2">DSM 15288</strain>
    </source>
</reference>
<protein>
    <recommendedName>
        <fullName evidence="3">Pyruvate formate lyase-activating protein</fullName>
    </recommendedName>
</protein>
<dbReference type="KEGG" id="dmt:DESME_02450"/>
<dbReference type="STRING" id="871968.DESME_02450"/>
<dbReference type="OrthoDB" id="9777509at2"/>
<evidence type="ECO:0008006" key="3">
    <source>
        <dbReference type="Google" id="ProtNLM"/>
    </source>
</evidence>
<dbReference type="InterPro" id="IPR014846">
    <property type="entry name" value="DUF1786_pyruvate_format-lyase"/>
</dbReference>
<evidence type="ECO:0000313" key="2">
    <source>
        <dbReference type="Proteomes" id="UP000010847"/>
    </source>
</evidence>
<dbReference type="AlphaFoldDB" id="W0EAF3"/>
<proteinExistence type="predicted"/>
<gene>
    <name evidence="1" type="ORF">DESME_02450</name>
</gene>
<dbReference type="HOGENOM" id="CLU_803466_0_0_9"/>
<dbReference type="Proteomes" id="UP000010847">
    <property type="component" value="Chromosome"/>
</dbReference>
<sequence>MSKTDDQNVLVIDVGSGTQDILLYQPGKNIENCPKFIVPSRTQIVAFQIRQATAQGRDLFLHGHLMGGGACGLALRQHLKAGFKAYATLETALTFHDDLTRVKKMGVIITPEAPAGAERIWLGDLDILSLRQALGAFGLELPSKYAIALQDHGYSEQESNRTVRFRLWKEFILNGGNLDTLIFKDKIPEVYTRMRALREIEPQCVVTDTGTAAILGILTDPNVQGYLERGILALNIGNSHTVGAAIRGNRVYGIFEQHTSAFDLASLQALVQRFQNASLTHEEVFEAGGHGVAMHPEMKAGWDFVAVAGPRRDMVKPLHWYEVAPYGDMMLTGCFGLLKGLHII</sequence>
<evidence type="ECO:0000313" key="1">
    <source>
        <dbReference type="EMBL" id="AHF06046.1"/>
    </source>
</evidence>
<dbReference type="RefSeq" id="WP_006716509.1">
    <property type="nucleotide sequence ID" value="NZ_CP007032.1"/>
</dbReference>
<dbReference type="EMBL" id="CP007032">
    <property type="protein sequence ID" value="AHF06046.1"/>
    <property type="molecule type" value="Genomic_DNA"/>
</dbReference>
<keyword evidence="2" id="KW-1185">Reference proteome</keyword>
<dbReference type="eggNOG" id="COG4012">
    <property type="taxonomic scope" value="Bacteria"/>
</dbReference>